<evidence type="ECO:0000256" key="1">
    <source>
        <dbReference type="PROSITE-ProRule" id="PRU01076"/>
    </source>
</evidence>
<dbReference type="AlphaFoldDB" id="A0A1G8S2D1"/>
<keyword evidence="1" id="KW-0238">DNA-binding</keyword>
<gene>
    <name evidence="3" type="ORF">SAMN04488123_12215</name>
</gene>
<dbReference type="EMBL" id="FNEN01000022">
    <property type="protein sequence ID" value="SDJ23398.1"/>
    <property type="molecule type" value="Genomic_DNA"/>
</dbReference>
<keyword evidence="4" id="KW-1185">Reference proteome</keyword>
<dbReference type="SUPFAM" id="SSF89447">
    <property type="entry name" value="AbrB/MazE/MraZ-like"/>
    <property type="match status" value="1"/>
</dbReference>
<dbReference type="PROSITE" id="PS51740">
    <property type="entry name" value="SPOVT_ABRB"/>
    <property type="match status" value="1"/>
</dbReference>
<dbReference type="Proteomes" id="UP000198853">
    <property type="component" value="Unassembled WGS sequence"/>
</dbReference>
<dbReference type="SMART" id="SM00966">
    <property type="entry name" value="SpoVT_AbrB"/>
    <property type="match status" value="1"/>
</dbReference>
<dbReference type="OrthoDB" id="71707at2"/>
<dbReference type="GO" id="GO:0003677">
    <property type="term" value="F:DNA binding"/>
    <property type="evidence" value="ECO:0007669"/>
    <property type="project" value="UniProtKB-UniRule"/>
</dbReference>
<dbReference type="InterPro" id="IPR037914">
    <property type="entry name" value="SpoVT-AbrB_sf"/>
</dbReference>
<dbReference type="InterPro" id="IPR007159">
    <property type="entry name" value="SpoVT-AbrB_dom"/>
</dbReference>
<proteinExistence type="predicted"/>
<evidence type="ECO:0000259" key="2">
    <source>
        <dbReference type="PROSITE" id="PS51740"/>
    </source>
</evidence>
<sequence>MAEAKHIRVSDKRQITIPKRFYEQLGMEETLICELRRDEIVLRPAPKADDFSEDILRDLVEEGYGGEQLLTEFHKRKAQIRPAVESLISEADEAAQSYTGTGDEETESL</sequence>
<reference evidence="3 4" key="1">
    <citation type="submission" date="2016-10" db="EMBL/GenBank/DDBJ databases">
        <authorList>
            <person name="de Groot N.N."/>
        </authorList>
    </citation>
    <scope>NUCLEOTIDE SEQUENCE [LARGE SCALE GENOMIC DNA]</scope>
    <source>
        <strain evidence="3 4">DSM 21771</strain>
    </source>
</reference>
<feature type="domain" description="SpoVT-AbrB" evidence="2">
    <location>
        <begin position="4"/>
        <end position="47"/>
    </location>
</feature>
<dbReference type="RefSeq" id="WP_090399840.1">
    <property type="nucleotide sequence ID" value="NZ_FNEN01000022.1"/>
</dbReference>
<name>A0A1G8S2D1_9BACI</name>
<protein>
    <recommendedName>
        <fullName evidence="2">SpoVT-AbrB domain-containing protein</fullName>
    </recommendedName>
</protein>
<evidence type="ECO:0000313" key="4">
    <source>
        <dbReference type="Proteomes" id="UP000198853"/>
    </source>
</evidence>
<evidence type="ECO:0000313" key="3">
    <source>
        <dbReference type="EMBL" id="SDJ23398.1"/>
    </source>
</evidence>
<accession>A0A1G8S2D1</accession>
<organism evidence="3 4">
    <name type="scientific">Natribacillus halophilus</name>
    <dbReference type="NCBI Taxonomy" id="549003"/>
    <lineage>
        <taxon>Bacteria</taxon>
        <taxon>Bacillati</taxon>
        <taxon>Bacillota</taxon>
        <taxon>Bacilli</taxon>
        <taxon>Bacillales</taxon>
        <taxon>Bacillaceae</taxon>
        <taxon>Natribacillus</taxon>
    </lineage>
</organism>